<dbReference type="EMBL" id="HE796998">
    <property type="protein sequence ID" value="CCM00677.1"/>
    <property type="molecule type" value="Genomic_DNA"/>
</dbReference>
<organism evidence="4 5">
    <name type="scientific">Fibroporia radiculosa</name>
    <dbReference type="NCBI Taxonomy" id="599839"/>
    <lineage>
        <taxon>Eukaryota</taxon>
        <taxon>Fungi</taxon>
        <taxon>Dikarya</taxon>
        <taxon>Basidiomycota</taxon>
        <taxon>Agaricomycotina</taxon>
        <taxon>Agaricomycetes</taxon>
        <taxon>Polyporales</taxon>
        <taxon>Fibroporiaceae</taxon>
        <taxon>Fibroporia</taxon>
    </lineage>
</organism>
<dbReference type="PANTHER" id="PTHR43086">
    <property type="entry name" value="VERY-LONG-CHAIN 3-OXOOACYL-COA REDUCTASE"/>
    <property type="match status" value="1"/>
</dbReference>
<keyword evidence="3" id="KW-0472">Membrane</keyword>
<dbReference type="Proteomes" id="UP000006352">
    <property type="component" value="Unassembled WGS sequence"/>
</dbReference>
<dbReference type="GeneID" id="24095588"/>
<dbReference type="OrthoDB" id="47007at2759"/>
<dbReference type="GO" id="GO:0030497">
    <property type="term" value="P:fatty acid elongation"/>
    <property type="evidence" value="ECO:0007669"/>
    <property type="project" value="TreeGrafter"/>
</dbReference>
<evidence type="ECO:0000256" key="1">
    <source>
        <dbReference type="ARBA" id="ARBA00022857"/>
    </source>
</evidence>
<evidence type="ECO:0000313" key="5">
    <source>
        <dbReference type="Proteomes" id="UP000006352"/>
    </source>
</evidence>
<protein>
    <submittedName>
        <fullName evidence="4">Uncharacterized protein</fullName>
    </submittedName>
</protein>
<keyword evidence="1" id="KW-0521">NADP</keyword>
<feature type="transmembrane region" description="Helical" evidence="3">
    <location>
        <begin position="12"/>
        <end position="33"/>
    </location>
</feature>
<dbReference type="STRING" id="599839.J4HVD4"/>
<dbReference type="RefSeq" id="XP_012179960.1">
    <property type="nucleotide sequence ID" value="XM_012324570.1"/>
</dbReference>
<keyword evidence="3" id="KW-0812">Transmembrane</keyword>
<dbReference type="Gene3D" id="3.40.50.720">
    <property type="entry name" value="NAD(P)-binding Rossmann-like Domain"/>
    <property type="match status" value="1"/>
</dbReference>
<gene>
    <name evidence="4" type="ORF">FIBRA_02716</name>
</gene>
<dbReference type="Pfam" id="PF00106">
    <property type="entry name" value="adh_short"/>
    <property type="match status" value="1"/>
</dbReference>
<evidence type="ECO:0000313" key="4">
    <source>
        <dbReference type="EMBL" id="CCM00677.1"/>
    </source>
</evidence>
<dbReference type="PRINTS" id="PR00081">
    <property type="entry name" value="GDHRDH"/>
</dbReference>
<name>J4HVD4_9APHY</name>
<dbReference type="InterPro" id="IPR002347">
    <property type="entry name" value="SDR_fam"/>
</dbReference>
<keyword evidence="3" id="KW-1133">Transmembrane helix</keyword>
<dbReference type="SUPFAM" id="SSF51735">
    <property type="entry name" value="NAD(P)-binding Rossmann-fold domains"/>
    <property type="match status" value="1"/>
</dbReference>
<evidence type="ECO:0000256" key="2">
    <source>
        <dbReference type="ARBA" id="ARBA00023002"/>
    </source>
</evidence>
<proteinExistence type="predicted"/>
<reference evidence="4 5" key="1">
    <citation type="journal article" date="2012" name="Appl. Environ. Microbiol.">
        <title>Short-read sequencing for genomic analysis of the brown rot fungus Fibroporia radiculosa.</title>
        <authorList>
            <person name="Tang J.D."/>
            <person name="Perkins A.D."/>
            <person name="Sonstegard T.S."/>
            <person name="Schroeder S.G."/>
            <person name="Burgess S.C."/>
            <person name="Diehl S.V."/>
        </authorList>
    </citation>
    <scope>NUCLEOTIDE SEQUENCE [LARGE SCALE GENOMIC DNA]</scope>
    <source>
        <strain evidence="4 5">TFFH 294</strain>
    </source>
</reference>
<sequence length="314" mass="34927">MADLIPQVCTATGTLFILYQLYCLLDFVWFYFIRRSSIRRFIHRDGPSPYALITGAPEGIGKAVASELYDTGFNLILHGRNEDEVRTLMEELRARPGTRRDVRYFVADASKPGHNFAQLVEPFKELNITIVIHNVDGNHFTLERMDKTDEMTLTGVAYLNAFFPLCLTRVLLPQLRASSARGLVEVQFVGSNASFICPPGIPVYASSKAFIWALAHALDADERLWGPPSNLHFSSLIVGEVQTNSQHSEPSFTSPSAERFAKDLVAKIGCGRIGYAPWIAHGIMKWVSGFWMSGIQKMAAPAIKKAAEMQNSKA</sequence>
<dbReference type="AlphaFoldDB" id="J4HVD4"/>
<dbReference type="HOGENOM" id="CLU_010194_38_2_1"/>
<keyword evidence="5" id="KW-1185">Reference proteome</keyword>
<accession>J4HVD4</accession>
<evidence type="ECO:0000256" key="3">
    <source>
        <dbReference type="SAM" id="Phobius"/>
    </source>
</evidence>
<dbReference type="InParanoid" id="J4HVD4"/>
<keyword evidence="2" id="KW-0560">Oxidoreductase</keyword>
<dbReference type="PANTHER" id="PTHR43086:SF2">
    <property type="entry name" value="HYDROXYSTEROID DEHYDROGENASE-LIKE PROTEIN 1"/>
    <property type="match status" value="1"/>
</dbReference>
<dbReference type="InterPro" id="IPR036291">
    <property type="entry name" value="NAD(P)-bd_dom_sf"/>
</dbReference>
<dbReference type="GO" id="GO:0005783">
    <property type="term" value="C:endoplasmic reticulum"/>
    <property type="evidence" value="ECO:0007669"/>
    <property type="project" value="TreeGrafter"/>
</dbReference>
<dbReference type="GO" id="GO:0016491">
    <property type="term" value="F:oxidoreductase activity"/>
    <property type="evidence" value="ECO:0007669"/>
    <property type="project" value="UniProtKB-KW"/>
</dbReference>